<dbReference type="GO" id="GO:0005886">
    <property type="term" value="C:plasma membrane"/>
    <property type="evidence" value="ECO:0007669"/>
    <property type="project" value="UniProtKB-SubCell"/>
</dbReference>
<organism evidence="9 10">
    <name type="scientific">Bacteriovorax stolpii</name>
    <name type="common">Bdellovibrio stolpii</name>
    <dbReference type="NCBI Taxonomy" id="960"/>
    <lineage>
        <taxon>Bacteria</taxon>
        <taxon>Pseudomonadati</taxon>
        <taxon>Bdellovibrionota</taxon>
        <taxon>Bacteriovoracia</taxon>
        <taxon>Bacteriovoracales</taxon>
        <taxon>Bacteriovoracaceae</taxon>
        <taxon>Bacteriovorax</taxon>
    </lineage>
</organism>
<feature type="domain" description="Heme-copper oxidase subunit III family profile" evidence="8">
    <location>
        <begin position="22"/>
        <end position="193"/>
    </location>
</feature>
<dbReference type="Gene3D" id="1.20.120.80">
    <property type="entry name" value="Cytochrome c oxidase, subunit III, four-helix bundle"/>
    <property type="match status" value="1"/>
</dbReference>
<evidence type="ECO:0000259" key="8">
    <source>
        <dbReference type="PROSITE" id="PS50253"/>
    </source>
</evidence>
<evidence type="ECO:0000256" key="5">
    <source>
        <dbReference type="ARBA" id="ARBA00022989"/>
    </source>
</evidence>
<reference evidence="9 10" key="1">
    <citation type="submission" date="2018-01" db="EMBL/GenBank/DDBJ databases">
        <title>Complete genome sequence of Bacteriovorax stolpii DSM12778.</title>
        <authorList>
            <person name="Tang B."/>
            <person name="Chang J."/>
        </authorList>
    </citation>
    <scope>NUCLEOTIDE SEQUENCE [LARGE SCALE GENOMIC DNA]</scope>
    <source>
        <strain evidence="9 10">DSM 12778</strain>
    </source>
</reference>
<accession>A0A2K9NMK0</accession>
<evidence type="ECO:0000256" key="2">
    <source>
        <dbReference type="ARBA" id="ARBA00010581"/>
    </source>
</evidence>
<dbReference type="InterPro" id="IPR024791">
    <property type="entry name" value="Cyt_c/ubiquinol_Oxase_su3"/>
</dbReference>
<dbReference type="RefSeq" id="WP_102242034.1">
    <property type="nucleotide sequence ID" value="NZ_CP025704.1"/>
</dbReference>
<dbReference type="InterPro" id="IPR035973">
    <property type="entry name" value="Cyt_c_oxidase_su3-like_sf"/>
</dbReference>
<evidence type="ECO:0000256" key="4">
    <source>
        <dbReference type="ARBA" id="ARBA00022692"/>
    </source>
</evidence>
<dbReference type="GO" id="GO:0004129">
    <property type="term" value="F:cytochrome-c oxidase activity"/>
    <property type="evidence" value="ECO:0007669"/>
    <property type="project" value="InterPro"/>
</dbReference>
<comment type="subcellular location">
    <subcellularLocation>
        <location evidence="1 7">Cell membrane</location>
        <topology evidence="1 7">Multi-pass membrane protein</topology>
    </subcellularLocation>
</comment>
<comment type="similarity">
    <text evidence="2 7">Belongs to the cytochrome c oxidase subunit 3 family.</text>
</comment>
<dbReference type="InterPro" id="IPR013833">
    <property type="entry name" value="Cyt_c_oxidase_su3_a-hlx"/>
</dbReference>
<dbReference type="Pfam" id="PF00510">
    <property type="entry name" value="COX3"/>
    <property type="match status" value="1"/>
</dbReference>
<dbReference type="SUPFAM" id="SSF81452">
    <property type="entry name" value="Cytochrome c oxidase subunit III-like"/>
    <property type="match status" value="1"/>
</dbReference>
<keyword evidence="4 7" id="KW-0812">Transmembrane</keyword>
<keyword evidence="6" id="KW-0472">Membrane</keyword>
<evidence type="ECO:0000256" key="7">
    <source>
        <dbReference type="RuleBase" id="RU003376"/>
    </source>
</evidence>
<keyword evidence="10" id="KW-1185">Reference proteome</keyword>
<dbReference type="EMBL" id="CP025704">
    <property type="protein sequence ID" value="AUN96739.1"/>
    <property type="molecule type" value="Genomic_DNA"/>
</dbReference>
<proteinExistence type="inferred from homology"/>
<dbReference type="CDD" id="cd00386">
    <property type="entry name" value="Heme_Cu_Oxidase_III_like"/>
    <property type="match status" value="1"/>
</dbReference>
<dbReference type="PANTHER" id="PTHR11403">
    <property type="entry name" value="CYTOCHROME C OXIDASE SUBUNIT III"/>
    <property type="match status" value="1"/>
</dbReference>
<evidence type="ECO:0000313" key="10">
    <source>
        <dbReference type="Proteomes" id="UP000235584"/>
    </source>
</evidence>
<protein>
    <recommendedName>
        <fullName evidence="8">Heme-copper oxidase subunit III family profile domain-containing protein</fullName>
    </recommendedName>
</protein>
<dbReference type="InterPro" id="IPR000298">
    <property type="entry name" value="Cyt_c_oxidase-like_su3"/>
</dbReference>
<sequence>MAQAQAHNIAQAKEGDKVISTIAMIVTLVSFGMLFLTLMMGFAIYRFTAPVWPPAGMEKPSLLLPTISTLVIVLSSIIYMSFEKNVVKGMADKRGLTWTLILGVAFMVSQFLFWNQLKSHGIFVSSGIFASIIYAFTWIHAAHIVAGLGLLVWLYSALKTADSMTAVKVANVGKFWHFLGIVWIIMFVTIFVL</sequence>
<evidence type="ECO:0000313" key="9">
    <source>
        <dbReference type="EMBL" id="AUN96739.1"/>
    </source>
</evidence>
<evidence type="ECO:0000256" key="6">
    <source>
        <dbReference type="ARBA" id="ARBA00023136"/>
    </source>
</evidence>
<name>A0A2K9NMK0_BACTC</name>
<dbReference type="PANTHER" id="PTHR11403:SF2">
    <property type="entry name" value="CYTOCHROME BO(3) UBIQUINOL OXIDASE SUBUNIT 3"/>
    <property type="match status" value="1"/>
</dbReference>
<dbReference type="KEGG" id="bsto:C0V70_01165"/>
<evidence type="ECO:0000256" key="3">
    <source>
        <dbReference type="ARBA" id="ARBA00022475"/>
    </source>
</evidence>
<dbReference type="GO" id="GO:0019646">
    <property type="term" value="P:aerobic electron transport chain"/>
    <property type="evidence" value="ECO:0007669"/>
    <property type="project" value="InterPro"/>
</dbReference>
<keyword evidence="5" id="KW-1133">Transmembrane helix</keyword>
<dbReference type="OrthoDB" id="5292744at2"/>
<dbReference type="Proteomes" id="UP000235584">
    <property type="component" value="Chromosome"/>
</dbReference>
<evidence type="ECO:0000256" key="1">
    <source>
        <dbReference type="ARBA" id="ARBA00004651"/>
    </source>
</evidence>
<dbReference type="AlphaFoldDB" id="A0A2K9NMK0"/>
<keyword evidence="3" id="KW-1003">Cell membrane</keyword>
<gene>
    <name evidence="9" type="ORF">C0V70_01165</name>
</gene>
<dbReference type="PROSITE" id="PS50253">
    <property type="entry name" value="COX3"/>
    <property type="match status" value="1"/>
</dbReference>